<dbReference type="OrthoDB" id="27002at2"/>
<keyword evidence="3" id="KW-0464">Manganese</keyword>
<evidence type="ECO:0000256" key="2">
    <source>
        <dbReference type="ARBA" id="ARBA00022723"/>
    </source>
</evidence>
<dbReference type="InterPro" id="IPR047581">
    <property type="entry name" value="EcSI_cupin"/>
</dbReference>
<name>A0A1V4AZA9_9PAST</name>
<evidence type="ECO:0000256" key="3">
    <source>
        <dbReference type="ARBA" id="ARBA00023211"/>
    </source>
</evidence>
<protein>
    <recommendedName>
        <fullName evidence="8">D-lyxose ketol-isomerase</fullName>
        <ecNumber evidence="8">5.3.1.15</ecNumber>
    </recommendedName>
</protein>
<dbReference type="RefSeq" id="WP_078219105.1">
    <property type="nucleotide sequence ID" value="NZ_MUXZ01000031.1"/>
</dbReference>
<organism evidence="9 11">
    <name type="scientific">Canicola haemoglobinophilus</name>
    <dbReference type="NCBI Taxonomy" id="733"/>
    <lineage>
        <taxon>Bacteria</taxon>
        <taxon>Pseudomonadati</taxon>
        <taxon>Pseudomonadota</taxon>
        <taxon>Gammaproteobacteria</taxon>
        <taxon>Pasteurellales</taxon>
        <taxon>Pasteurellaceae</taxon>
        <taxon>Canicola</taxon>
    </lineage>
</organism>
<dbReference type="SUPFAM" id="SSF51182">
    <property type="entry name" value="RmlC-like cupins"/>
    <property type="match status" value="1"/>
</dbReference>
<evidence type="ECO:0000256" key="4">
    <source>
        <dbReference type="ARBA" id="ARBA00023235"/>
    </source>
</evidence>
<dbReference type="CDD" id="cd20309">
    <property type="entry name" value="cupin_EcSI"/>
    <property type="match status" value="1"/>
</dbReference>
<accession>A0A1V4AZA9</accession>
<dbReference type="InterPro" id="IPR011051">
    <property type="entry name" value="RmlC_Cupin_sf"/>
</dbReference>
<evidence type="ECO:0000313" key="11">
    <source>
        <dbReference type="Proteomes" id="UP000254329"/>
    </source>
</evidence>
<dbReference type="STRING" id="733.B0186_09330"/>
<keyword evidence="11" id="KW-1185">Reference proteome</keyword>
<evidence type="ECO:0000256" key="6">
    <source>
        <dbReference type="ARBA" id="ARBA00044907"/>
    </source>
</evidence>
<gene>
    <name evidence="9" type="ORF">NCTC1659_00857</name>
    <name evidence="10" type="ORF">NCTC8540_01959</name>
</gene>
<evidence type="ECO:0000313" key="12">
    <source>
        <dbReference type="Proteomes" id="UP000254496"/>
    </source>
</evidence>
<dbReference type="Proteomes" id="UP000254496">
    <property type="component" value="Unassembled WGS sequence"/>
</dbReference>
<dbReference type="GO" id="GO:0046872">
    <property type="term" value="F:metal ion binding"/>
    <property type="evidence" value="ECO:0007669"/>
    <property type="project" value="UniProtKB-KW"/>
</dbReference>
<sequence>MKRSDINQVIREAKALMQQYCFHLPEFAYYHLQDWQEQDLNAQQELLDARLGWDVTDFNLHDFAKFGLTLFTIRNQSSTNNKPYAEKIMMVKEGQITPMHYHWKKMEDIINRGGGTLVIRLYQRDEQTDLLDEKSDILVAVDGKQIKVKAGGIVKLKPGQSICLTPLLYHSFWAEGGTVLAGEVSMANDDLTDNRFLEPLGRFSKIEEDEKPIHLLCSDYQHYLMGV</sequence>
<evidence type="ECO:0000256" key="7">
    <source>
        <dbReference type="ARBA" id="ARBA00044951"/>
    </source>
</evidence>
<dbReference type="EMBL" id="UGHF01000001">
    <property type="protein sequence ID" value="STO59601.1"/>
    <property type="molecule type" value="Genomic_DNA"/>
</dbReference>
<evidence type="ECO:0000256" key="1">
    <source>
        <dbReference type="ARBA" id="ARBA00001936"/>
    </source>
</evidence>
<keyword evidence="5" id="KW-0119">Carbohydrate metabolism</keyword>
<evidence type="ECO:0000256" key="8">
    <source>
        <dbReference type="ARBA" id="ARBA00044972"/>
    </source>
</evidence>
<dbReference type="AlphaFoldDB" id="A0A1V4AZA9"/>
<evidence type="ECO:0000313" key="10">
    <source>
        <dbReference type="EMBL" id="STO69426.1"/>
    </source>
</evidence>
<comment type="similarity">
    <text evidence="7">Belongs to the D-lyxose ketol-isomerase family.</text>
</comment>
<keyword evidence="9" id="KW-0813">Transport</keyword>
<keyword evidence="2" id="KW-0479">Metal-binding</keyword>
<dbReference type="Proteomes" id="UP000254329">
    <property type="component" value="Unassembled WGS sequence"/>
</dbReference>
<proteinExistence type="inferred from homology"/>
<evidence type="ECO:0000256" key="5">
    <source>
        <dbReference type="ARBA" id="ARBA00023277"/>
    </source>
</evidence>
<comment type="catalytic activity">
    <reaction evidence="6">
        <text>D-lyxose = D-xylulose</text>
        <dbReference type="Rhea" id="RHEA:14201"/>
        <dbReference type="ChEBI" id="CHEBI:16789"/>
        <dbReference type="ChEBI" id="CHEBI:17140"/>
        <dbReference type="EC" id="5.3.1.15"/>
    </reaction>
</comment>
<dbReference type="GO" id="GO:0047828">
    <property type="term" value="F:D-lyxose ketol-isomerase activity"/>
    <property type="evidence" value="ECO:0007669"/>
    <property type="project" value="UniProtKB-EC"/>
</dbReference>
<keyword evidence="9" id="KW-0762">Sugar transport</keyword>
<dbReference type="InterPro" id="IPR010864">
    <property type="entry name" value="D-lyxose_isomer"/>
</dbReference>
<dbReference type="Gene3D" id="2.60.120.10">
    <property type="entry name" value="Jelly Rolls"/>
    <property type="match status" value="1"/>
</dbReference>
<keyword evidence="4" id="KW-0413">Isomerase</keyword>
<comment type="cofactor">
    <cofactor evidence="1">
        <name>Mn(2+)</name>
        <dbReference type="ChEBI" id="CHEBI:29035"/>
    </cofactor>
</comment>
<dbReference type="EC" id="5.3.1.15" evidence="8"/>
<reference evidence="11 12" key="1">
    <citation type="submission" date="2018-06" db="EMBL/GenBank/DDBJ databases">
        <authorList>
            <consortium name="Pathogen Informatics"/>
            <person name="Doyle S."/>
        </authorList>
    </citation>
    <scope>NUCLEOTIDE SEQUENCE [LARGE SCALE GENOMIC DNA]</scope>
    <source>
        <strain evidence="9 11">NCTC1659</strain>
        <strain evidence="10 12">NCTC8540</strain>
    </source>
</reference>
<evidence type="ECO:0000313" key="9">
    <source>
        <dbReference type="EMBL" id="STO59601.1"/>
    </source>
</evidence>
<dbReference type="InterPro" id="IPR014710">
    <property type="entry name" value="RmlC-like_jellyroll"/>
</dbReference>
<dbReference type="Pfam" id="PF07385">
    <property type="entry name" value="Lyx_isomer"/>
    <property type="match status" value="1"/>
</dbReference>
<dbReference type="EMBL" id="UGHJ01000001">
    <property type="protein sequence ID" value="STO69426.1"/>
    <property type="molecule type" value="Genomic_DNA"/>
</dbReference>